<comment type="caution">
    <text evidence="1">The sequence shown here is derived from an EMBL/GenBank/DDBJ whole genome shotgun (WGS) entry which is preliminary data.</text>
</comment>
<evidence type="ECO:0000313" key="1">
    <source>
        <dbReference type="EMBL" id="MEA5138409.1"/>
    </source>
</evidence>
<dbReference type="Pfam" id="PF13376">
    <property type="entry name" value="OmdA"/>
    <property type="match status" value="1"/>
</dbReference>
<dbReference type="SUPFAM" id="SSF141694">
    <property type="entry name" value="AF2212/PG0164-like"/>
    <property type="match status" value="1"/>
</dbReference>
<organism evidence="1 2">
    <name type="scientific">Arcicella rigui</name>
    <dbReference type="NCBI Taxonomy" id="797020"/>
    <lineage>
        <taxon>Bacteria</taxon>
        <taxon>Pseudomonadati</taxon>
        <taxon>Bacteroidota</taxon>
        <taxon>Cytophagia</taxon>
        <taxon>Cytophagales</taxon>
        <taxon>Flectobacillaceae</taxon>
        <taxon>Arcicella</taxon>
    </lineage>
</organism>
<dbReference type="EMBL" id="JAYFUM010000005">
    <property type="protein sequence ID" value="MEA5138409.1"/>
    <property type="molecule type" value="Genomic_DNA"/>
</dbReference>
<dbReference type="Pfam" id="PF08922">
    <property type="entry name" value="DUF1905"/>
    <property type="match status" value="1"/>
</dbReference>
<dbReference type="Proteomes" id="UP001302949">
    <property type="component" value="Unassembled WGS sequence"/>
</dbReference>
<accession>A0ABU5Q6D8</accession>
<dbReference type="InterPro" id="IPR015018">
    <property type="entry name" value="DUF1905"/>
</dbReference>
<protein>
    <submittedName>
        <fullName evidence="1">YdeI/OmpD-associated family protein</fullName>
    </submittedName>
</protein>
<evidence type="ECO:0000313" key="2">
    <source>
        <dbReference type="Proteomes" id="UP001302949"/>
    </source>
</evidence>
<name>A0ABU5Q6D8_9BACT</name>
<keyword evidence="2" id="KW-1185">Reference proteome</keyword>
<dbReference type="RefSeq" id="WP_323295577.1">
    <property type="nucleotide sequence ID" value="NZ_JAYFUM010000005.1"/>
</dbReference>
<dbReference type="InterPro" id="IPR037079">
    <property type="entry name" value="AF2212/PG0164-like_sf"/>
</dbReference>
<gene>
    <name evidence="1" type="ORF">VB248_04665</name>
</gene>
<proteinExistence type="predicted"/>
<reference evidence="1 2" key="1">
    <citation type="submission" date="2023-12" db="EMBL/GenBank/DDBJ databases">
        <title>Novel species of the genus Arcicella isolated from rivers.</title>
        <authorList>
            <person name="Lu H."/>
        </authorList>
    </citation>
    <scope>NUCLEOTIDE SEQUENCE [LARGE SCALE GENOMIC DNA]</scope>
    <source>
        <strain evidence="1 2">KCTC 23307</strain>
    </source>
</reference>
<dbReference type="Gene3D" id="2.40.30.100">
    <property type="entry name" value="AF2212/PG0164-like"/>
    <property type="match status" value="1"/>
</dbReference>
<sequence>MKEEALVNQQYLLEKYPGKGGWTYAVIPEVLQDKSSYFGWVRVRGSIDDFEFSNFRLMPMGNGKLFLPVKAEIRKKIKKKEGDWVKIILYADHTPTAIPEELLLCLDDEPKAKQAFLKITDGEKKAIIDWIYSAKKEETKIERIVKAINDLLKID</sequence>